<dbReference type="EMBL" id="CP157940">
    <property type="protein sequence ID" value="XBS53939.1"/>
    <property type="molecule type" value="Genomic_DNA"/>
</dbReference>
<evidence type="ECO:0000256" key="4">
    <source>
        <dbReference type="ARBA" id="ARBA00022475"/>
    </source>
</evidence>
<feature type="transmembrane region" description="Helical" evidence="9">
    <location>
        <begin position="113"/>
        <end position="133"/>
    </location>
</feature>
<feature type="transmembrane region" description="Helical" evidence="9">
    <location>
        <begin position="176"/>
        <end position="194"/>
    </location>
</feature>
<dbReference type="PANTHER" id="PTHR30413">
    <property type="entry name" value="INNER MEMBRANE TRANSPORT PERMEASE"/>
    <property type="match status" value="1"/>
</dbReference>
<dbReference type="Pfam" id="PF01061">
    <property type="entry name" value="ABC2_membrane"/>
    <property type="match status" value="1"/>
</dbReference>
<organism evidence="11">
    <name type="scientific">Lacrimispora sp. BS-2</name>
    <dbReference type="NCBI Taxonomy" id="3151850"/>
    <lineage>
        <taxon>Bacteria</taxon>
        <taxon>Bacillati</taxon>
        <taxon>Bacillota</taxon>
        <taxon>Clostridia</taxon>
        <taxon>Lachnospirales</taxon>
        <taxon>Lachnospiraceae</taxon>
        <taxon>Lacrimispora</taxon>
    </lineage>
</organism>
<dbReference type="AlphaFoldDB" id="A0AAU7PP28"/>
<keyword evidence="3 9" id="KW-0813">Transport</keyword>
<keyword evidence="6 9" id="KW-0812">Transmembrane</keyword>
<feature type="transmembrane region" description="Helical" evidence="9">
    <location>
        <begin position="34"/>
        <end position="56"/>
    </location>
</feature>
<dbReference type="GO" id="GO:0140359">
    <property type="term" value="F:ABC-type transporter activity"/>
    <property type="evidence" value="ECO:0007669"/>
    <property type="project" value="InterPro"/>
</dbReference>
<keyword evidence="5" id="KW-0997">Cell inner membrane</keyword>
<feature type="transmembrane region" description="Helical" evidence="9">
    <location>
        <begin position="68"/>
        <end position="92"/>
    </location>
</feature>
<evidence type="ECO:0000313" key="11">
    <source>
        <dbReference type="EMBL" id="XBS53939.1"/>
    </source>
</evidence>
<comment type="similarity">
    <text evidence="2 9">Belongs to the ABC-2 integral membrane protein family.</text>
</comment>
<dbReference type="InterPro" id="IPR000412">
    <property type="entry name" value="ABC_2_transport"/>
</dbReference>
<evidence type="ECO:0000256" key="2">
    <source>
        <dbReference type="ARBA" id="ARBA00007783"/>
    </source>
</evidence>
<dbReference type="GO" id="GO:0043190">
    <property type="term" value="C:ATP-binding cassette (ABC) transporter complex"/>
    <property type="evidence" value="ECO:0007669"/>
    <property type="project" value="InterPro"/>
</dbReference>
<protein>
    <recommendedName>
        <fullName evidence="9">Transport permease protein</fullName>
    </recommendedName>
</protein>
<dbReference type="InterPro" id="IPR047817">
    <property type="entry name" value="ABC2_TM_bact-type"/>
</dbReference>
<feature type="transmembrane region" description="Helical" evidence="9">
    <location>
        <begin position="139"/>
        <end position="164"/>
    </location>
</feature>
<comment type="subcellular location">
    <subcellularLocation>
        <location evidence="1">Cell inner membrane</location>
        <topology evidence="1">Multi-pass membrane protein</topology>
    </subcellularLocation>
    <subcellularLocation>
        <location evidence="9">Cell membrane</location>
        <topology evidence="9">Multi-pass membrane protein</topology>
    </subcellularLocation>
</comment>
<accession>A0AAU7PP28</accession>
<feature type="domain" description="ABC transmembrane type-2" evidence="10">
    <location>
        <begin position="35"/>
        <end position="254"/>
    </location>
</feature>
<dbReference type="PANTHER" id="PTHR30413:SF8">
    <property type="entry name" value="TRANSPORT PERMEASE PROTEIN"/>
    <property type="match status" value="1"/>
</dbReference>
<dbReference type="GO" id="GO:0015920">
    <property type="term" value="P:lipopolysaccharide transport"/>
    <property type="evidence" value="ECO:0007669"/>
    <property type="project" value="TreeGrafter"/>
</dbReference>
<gene>
    <name evidence="11" type="ORF">ABFV83_19380</name>
</gene>
<evidence type="ECO:0000256" key="8">
    <source>
        <dbReference type="ARBA" id="ARBA00023136"/>
    </source>
</evidence>
<proteinExistence type="inferred from homology"/>
<evidence type="ECO:0000256" key="6">
    <source>
        <dbReference type="ARBA" id="ARBA00022692"/>
    </source>
</evidence>
<name>A0AAU7PP28_9FIRM</name>
<dbReference type="PROSITE" id="PS51012">
    <property type="entry name" value="ABC_TM2"/>
    <property type="match status" value="1"/>
</dbReference>
<dbReference type="PRINTS" id="PR00164">
    <property type="entry name" value="ABC2TRNSPORT"/>
</dbReference>
<evidence type="ECO:0000256" key="7">
    <source>
        <dbReference type="ARBA" id="ARBA00022989"/>
    </source>
</evidence>
<evidence type="ECO:0000256" key="3">
    <source>
        <dbReference type="ARBA" id="ARBA00022448"/>
    </source>
</evidence>
<evidence type="ECO:0000256" key="9">
    <source>
        <dbReference type="RuleBase" id="RU361157"/>
    </source>
</evidence>
<dbReference type="RefSeq" id="WP_349946245.1">
    <property type="nucleotide sequence ID" value="NZ_CP157940.1"/>
</dbReference>
<keyword evidence="4 9" id="KW-1003">Cell membrane</keyword>
<reference evidence="11" key="1">
    <citation type="submission" date="2024-06" db="EMBL/GenBank/DDBJ databases">
        <title>Lacrimispora cavernae sp. nov., a novel anaerobe isolated from bat guano pile inside a cave.</title>
        <authorList>
            <person name="Miller S.L."/>
            <person name="Lu N."/>
            <person name="King J."/>
            <person name="Sankaranarayanan K."/>
            <person name="Lawson P.A."/>
        </authorList>
    </citation>
    <scope>NUCLEOTIDE SEQUENCE</scope>
    <source>
        <strain evidence="11">BS-2</strain>
    </source>
</reference>
<evidence type="ECO:0000256" key="5">
    <source>
        <dbReference type="ARBA" id="ARBA00022519"/>
    </source>
</evidence>
<evidence type="ECO:0000259" key="10">
    <source>
        <dbReference type="PROSITE" id="PS51012"/>
    </source>
</evidence>
<dbReference type="InterPro" id="IPR013525">
    <property type="entry name" value="ABC2_TM"/>
</dbReference>
<keyword evidence="8 9" id="KW-0472">Membrane</keyword>
<evidence type="ECO:0000256" key="1">
    <source>
        <dbReference type="ARBA" id="ARBA00004429"/>
    </source>
</evidence>
<sequence>MNSLVNRIINCYRYKDLIIQLVQKDVKLKYRRSFLGYIWSILNPLLIMLVMIIVFGNMFGFATPNYPVYLLIGQTCFNFLSESTNQSMFSIIGNSALLKKTYVPKYVFTISKISSSMVNMIFAMGALVIVSIICKVPLSWYVLFVPVVVLQLYIFCMGLGLFLAQATVYFRDVQHIYSAFLTAWMYLTPIFYSASTLPEPLFKIIKYLNPMYGYITQFRIVVLEARMPDAQLVIQGTGVALIMLLFGAWCFYKTQDNFILYI</sequence>
<keyword evidence="7 9" id="KW-1133">Transmembrane helix</keyword>
<feature type="transmembrane region" description="Helical" evidence="9">
    <location>
        <begin position="232"/>
        <end position="252"/>
    </location>
</feature>